<dbReference type="RefSeq" id="WP_191171296.1">
    <property type="nucleotide sequence ID" value="NZ_JACXZS010000004.1"/>
</dbReference>
<evidence type="ECO:0000313" key="2">
    <source>
        <dbReference type="Proteomes" id="UP000598426"/>
    </source>
</evidence>
<protein>
    <submittedName>
        <fullName evidence="1">Uncharacterized protein</fullName>
    </submittedName>
</protein>
<organism evidence="1 2">
    <name type="scientific">Microbacterium helvum</name>
    <dbReference type="NCBI Taxonomy" id="2773713"/>
    <lineage>
        <taxon>Bacteria</taxon>
        <taxon>Bacillati</taxon>
        <taxon>Actinomycetota</taxon>
        <taxon>Actinomycetes</taxon>
        <taxon>Micrococcales</taxon>
        <taxon>Microbacteriaceae</taxon>
        <taxon>Microbacterium</taxon>
    </lineage>
</organism>
<accession>A0ABR8NNY8</accession>
<gene>
    <name evidence="1" type="ORF">IF188_08250</name>
</gene>
<dbReference type="EMBL" id="JACXZS010000004">
    <property type="protein sequence ID" value="MBD3941683.1"/>
    <property type="molecule type" value="Genomic_DNA"/>
</dbReference>
<dbReference type="Proteomes" id="UP000598426">
    <property type="component" value="Unassembled WGS sequence"/>
</dbReference>
<evidence type="ECO:0000313" key="1">
    <source>
        <dbReference type="EMBL" id="MBD3941683.1"/>
    </source>
</evidence>
<comment type="caution">
    <text evidence="1">The sequence shown here is derived from an EMBL/GenBank/DDBJ whole genome shotgun (WGS) entry which is preliminary data.</text>
</comment>
<reference evidence="1 2" key="1">
    <citation type="submission" date="2020-09" db="EMBL/GenBank/DDBJ databases">
        <title>Isolation and identification of active actinomycetes.</title>
        <authorList>
            <person name="Li X."/>
        </authorList>
    </citation>
    <scope>NUCLEOTIDE SEQUENCE [LARGE SCALE GENOMIC DNA]</scope>
    <source>
        <strain evidence="1 2">NEAU-LLC</strain>
    </source>
</reference>
<name>A0ABR8NNY8_9MICO</name>
<proteinExistence type="predicted"/>
<keyword evidence="2" id="KW-1185">Reference proteome</keyword>
<sequence>MQKIADAYAMRIRGATWDEIARAVGYANPQNAMRAVRRYVGTLPRPEMGELRSMWRDRLEYLWPLATRDVEAGKPGAVRAAVAVAQRAAQLDGLDAPTRFEVTPTEEQYEALVTEVLRARGVEELTEYDILAIEADVVDADVVDE</sequence>